<accession>A0AAV4WU04</accession>
<reference evidence="2 3" key="1">
    <citation type="submission" date="2021-06" db="EMBL/GenBank/DDBJ databases">
        <title>Caerostris darwini draft genome.</title>
        <authorList>
            <person name="Kono N."/>
            <person name="Arakawa K."/>
        </authorList>
    </citation>
    <scope>NUCLEOTIDE SEQUENCE [LARGE SCALE GENOMIC DNA]</scope>
</reference>
<organism evidence="2 3">
    <name type="scientific">Caerostris darwini</name>
    <dbReference type="NCBI Taxonomy" id="1538125"/>
    <lineage>
        <taxon>Eukaryota</taxon>
        <taxon>Metazoa</taxon>
        <taxon>Ecdysozoa</taxon>
        <taxon>Arthropoda</taxon>
        <taxon>Chelicerata</taxon>
        <taxon>Arachnida</taxon>
        <taxon>Araneae</taxon>
        <taxon>Araneomorphae</taxon>
        <taxon>Entelegynae</taxon>
        <taxon>Araneoidea</taxon>
        <taxon>Araneidae</taxon>
        <taxon>Caerostris</taxon>
    </lineage>
</organism>
<proteinExistence type="predicted"/>
<feature type="region of interest" description="Disordered" evidence="1">
    <location>
        <begin position="1"/>
        <end position="82"/>
    </location>
</feature>
<keyword evidence="3" id="KW-1185">Reference proteome</keyword>
<feature type="compositionally biased region" description="Basic and acidic residues" evidence="1">
    <location>
        <begin position="1"/>
        <end position="16"/>
    </location>
</feature>
<gene>
    <name evidence="2" type="primary">AVEN_218968_1</name>
    <name evidence="2" type="ORF">CDAR_516661</name>
</gene>
<dbReference type="AlphaFoldDB" id="A0AAV4WU04"/>
<protein>
    <submittedName>
        <fullName evidence="2">Uncharacterized protein</fullName>
    </submittedName>
</protein>
<comment type="caution">
    <text evidence="2">The sequence shown here is derived from an EMBL/GenBank/DDBJ whole genome shotgun (WGS) entry which is preliminary data.</text>
</comment>
<evidence type="ECO:0000313" key="2">
    <source>
        <dbReference type="EMBL" id="GIY85982.1"/>
    </source>
</evidence>
<feature type="compositionally biased region" description="Basic and acidic residues" evidence="1">
    <location>
        <begin position="41"/>
        <end position="69"/>
    </location>
</feature>
<dbReference type="Proteomes" id="UP001054837">
    <property type="component" value="Unassembled WGS sequence"/>
</dbReference>
<feature type="region of interest" description="Disordered" evidence="1">
    <location>
        <begin position="288"/>
        <end position="312"/>
    </location>
</feature>
<evidence type="ECO:0000256" key="1">
    <source>
        <dbReference type="SAM" id="MobiDB-lite"/>
    </source>
</evidence>
<dbReference type="EMBL" id="BPLQ01015115">
    <property type="protein sequence ID" value="GIY85982.1"/>
    <property type="molecule type" value="Genomic_DNA"/>
</dbReference>
<evidence type="ECO:0000313" key="3">
    <source>
        <dbReference type="Proteomes" id="UP001054837"/>
    </source>
</evidence>
<feature type="compositionally biased region" description="Basic and acidic residues" evidence="1">
    <location>
        <begin position="288"/>
        <end position="307"/>
    </location>
</feature>
<name>A0AAV4WU04_9ARAC</name>
<feature type="compositionally biased region" description="Polar residues" evidence="1">
    <location>
        <begin position="17"/>
        <end position="34"/>
    </location>
</feature>
<sequence>MGFRLENRKVDFEKTHGLSSDSKIPNEDSLSLTVGKSYLISKHENGNENEPKLEPKHVSRSDEIDKRNDEDEETVSNYDFYTPLRPKKKERKYYVEDDQIVHRKHEQNTEHLTPYAKYENQRKKWLKDEAFDKKGYESEYKDIDEQPRYGFQSDIYETSKYKDNGGYEYKDIRNEKNLRNNWKPSNQKYPLKSSYADENKNINYEGKYPEYKNPDLHPVNDKYLKTKDNIEEPRSIIGYENTNKEWQGYPNENKYLNDKHPNIHKGKQEYSSNGKYYVKAKTVKDDGIGHKDEYSHLPEGEQKKLYDSHQSPSNLEEDFGKYVKSELFKTHPFSMFHGGHSYGWKYKPNEGLLERYKTELNERVRFLKEHERRLTEMHKDHMESFKKFMSNAFEGPKHKYPNYRMPMVDETFDKPNHQADSYYNSEPLEYDASSETYPHEDEDKKGVIII</sequence>